<dbReference type="PANTHER" id="PTHR35372:SF2">
    <property type="entry name" value="SF3 HELICASE DOMAIN-CONTAINING PROTEIN"/>
    <property type="match status" value="1"/>
</dbReference>
<dbReference type="Gene3D" id="3.40.50.300">
    <property type="entry name" value="P-loop containing nucleotide triphosphate hydrolases"/>
    <property type="match status" value="1"/>
</dbReference>
<organism evidence="4 5">
    <name type="scientific">Bacteroides thetaiotaomicron</name>
    <dbReference type="NCBI Taxonomy" id="818"/>
    <lineage>
        <taxon>Bacteria</taxon>
        <taxon>Pseudomonadati</taxon>
        <taxon>Bacteroidota</taxon>
        <taxon>Bacteroidia</taxon>
        <taxon>Bacteroidales</taxon>
        <taxon>Bacteroidaceae</taxon>
        <taxon>Bacteroides</taxon>
    </lineage>
</organism>
<keyword evidence="1" id="KW-0378">Hydrolase</keyword>
<dbReference type="EMBL" id="CZBI01000011">
    <property type="protein sequence ID" value="CUQ45662.1"/>
    <property type="molecule type" value="Genomic_DNA"/>
</dbReference>
<proteinExistence type="predicted"/>
<dbReference type="InterPro" id="IPR051620">
    <property type="entry name" value="ORF904-like_C"/>
</dbReference>
<sequence>MIYDNDENENSVSASDSVVKKLNFQSDALQKVYKNTNLATVLDNIRTLDFPAIYHQGNDKVLYHLEKIRSELDKSSDEDRKDELRSKLRKYEPNIKVKFTIAITYLLQVAQDCGHDLMFKDGLIYCFNGRYWENIQSEIFKAFLAEVITKTGINEFQSLKADAQKDLYKQFLVSAFYSDDAEIEESTPVIINLKSNVFVCQNGNYEFRDFDKNDKLTYCLDFDYEPDAKIDKFQKFLDKVLPDEGMQNVLAEYCAYILTKNLKLEKALILLGAGANGKSTFGDILTALLGGKKNVCFNSLSDLCDSKGYYRTELSKYLLNFCSEFSTSYNSAILKQLISTEEVTARSVFEKPITIQNYCKFIFNANIIGNKQTDILKMKIKSK</sequence>
<evidence type="ECO:0000313" key="4">
    <source>
        <dbReference type="EMBL" id="CUQ45662.1"/>
    </source>
</evidence>
<evidence type="ECO:0000313" key="5">
    <source>
        <dbReference type="Proteomes" id="UP000095541"/>
    </source>
</evidence>
<dbReference type="InterPro" id="IPR027417">
    <property type="entry name" value="P-loop_NTPase"/>
</dbReference>
<dbReference type="InterPro" id="IPR045455">
    <property type="entry name" value="NrS-1_pol-like_helicase"/>
</dbReference>
<reference evidence="4 5" key="1">
    <citation type="submission" date="2015-09" db="EMBL/GenBank/DDBJ databases">
        <authorList>
            <consortium name="Pathogen Informatics"/>
        </authorList>
    </citation>
    <scope>NUCLEOTIDE SEQUENCE [LARGE SCALE GENOMIC DNA]</scope>
    <source>
        <strain evidence="4 5">2789STDY5834945</strain>
    </source>
</reference>
<accession>A0A174WF78</accession>
<protein>
    <submittedName>
        <fullName evidence="4">Phage/plasmid primase, P4 family, C-terminal domain</fullName>
    </submittedName>
</protein>
<dbReference type="InterPro" id="IPR014818">
    <property type="entry name" value="Phage/plasmid_primase_P4_C"/>
</dbReference>
<dbReference type="Pfam" id="PF19263">
    <property type="entry name" value="DUF5906"/>
    <property type="match status" value="1"/>
</dbReference>
<dbReference type="GO" id="GO:0016787">
    <property type="term" value="F:hydrolase activity"/>
    <property type="evidence" value="ECO:0007669"/>
    <property type="project" value="UniProtKB-KW"/>
</dbReference>
<dbReference type="AlphaFoldDB" id="A0A174WF78"/>
<evidence type="ECO:0000259" key="3">
    <source>
        <dbReference type="Pfam" id="PF19263"/>
    </source>
</evidence>
<dbReference type="PANTHER" id="PTHR35372">
    <property type="entry name" value="ATP BINDING PROTEIN-RELATED"/>
    <property type="match status" value="1"/>
</dbReference>
<feature type="domain" description="NrS-1 polymerase-like helicase" evidence="3">
    <location>
        <begin position="270"/>
        <end position="366"/>
    </location>
</feature>
<evidence type="ECO:0000256" key="1">
    <source>
        <dbReference type="ARBA" id="ARBA00022801"/>
    </source>
</evidence>
<evidence type="ECO:0000259" key="2">
    <source>
        <dbReference type="Pfam" id="PF08706"/>
    </source>
</evidence>
<gene>
    <name evidence="4" type="ORF">ERS852557_04676</name>
</gene>
<dbReference type="RefSeq" id="WP_055221903.1">
    <property type="nucleotide sequence ID" value="NZ_CZBI01000011.1"/>
</dbReference>
<dbReference type="Proteomes" id="UP000095541">
    <property type="component" value="Unassembled WGS sequence"/>
</dbReference>
<feature type="domain" description="Bacteriophage/plasmid primase P4 C-terminal" evidence="2">
    <location>
        <begin position="113"/>
        <end position="241"/>
    </location>
</feature>
<name>A0A174WF78_BACT4</name>
<dbReference type="Pfam" id="PF08706">
    <property type="entry name" value="D5_N"/>
    <property type="match status" value="1"/>
</dbReference>